<name>A0A2Y9TUQ3_9GAMM</name>
<dbReference type="Proteomes" id="UP000244908">
    <property type="component" value="Chromosome"/>
</dbReference>
<keyword evidence="1" id="KW-0472">Membrane</keyword>
<keyword evidence="1" id="KW-1133">Transmembrane helix</keyword>
<accession>A0A2Y9TUQ3</accession>
<gene>
    <name evidence="2" type="ORF">HYN51_01015</name>
</gene>
<feature type="transmembrane region" description="Helical" evidence="1">
    <location>
        <begin position="293"/>
        <end position="311"/>
    </location>
</feature>
<dbReference type="EMBL" id="CP029185">
    <property type="protein sequence ID" value="AWH87260.1"/>
    <property type="molecule type" value="Genomic_DNA"/>
</dbReference>
<organism evidence="2 3">
    <name type="scientific">Limnobaculum parvum</name>
    <dbReference type="NCBI Taxonomy" id="2172103"/>
    <lineage>
        <taxon>Bacteria</taxon>
        <taxon>Pseudomonadati</taxon>
        <taxon>Pseudomonadota</taxon>
        <taxon>Gammaproteobacteria</taxon>
        <taxon>Enterobacterales</taxon>
        <taxon>Budviciaceae</taxon>
        <taxon>Limnobaculum</taxon>
    </lineage>
</organism>
<dbReference type="AlphaFoldDB" id="A0A2Y9TUQ3"/>
<reference evidence="2 3" key="1">
    <citation type="journal article" date="2019" name="Int. J. Syst. Evol. Microbiol.">
        <title>Limnobaculum parvum gen. nov., sp. nov., isolated from a freshwater lake.</title>
        <authorList>
            <person name="Baek C."/>
            <person name="Shin S.K."/>
            <person name="Yi H."/>
        </authorList>
    </citation>
    <scope>NUCLEOTIDE SEQUENCE [LARGE SCALE GENOMIC DNA]</scope>
    <source>
        <strain evidence="2 3">HYN0051</strain>
    </source>
</reference>
<keyword evidence="3" id="KW-1185">Reference proteome</keyword>
<evidence type="ECO:0000256" key="1">
    <source>
        <dbReference type="SAM" id="Phobius"/>
    </source>
</evidence>
<dbReference type="KEGG" id="lpv:HYN51_01015"/>
<dbReference type="RefSeq" id="WP_108899349.1">
    <property type="nucleotide sequence ID" value="NZ_CP029185.2"/>
</dbReference>
<sequence length="381" mass="44090">MYFFEWMMWNDATAGESRRKELSEFDKRLGNRSERIPVKVFTKDYTQPSVSDSPQPIGPYYAYNERFMEIRSGFMENYRGVITAFTLLTLICFVGLFIYQLFHSIDQLINNPPQKVGGIYYRIVFSIIMLLGICYLCVRYGRYISRLEVFTLRHMRVRFNRITRQVHIQQPSYCGGNLTLRWEDIICDVADGGKPVAGEEDVGGMGFPNVLAWHPYRTGLPFGVVVAIGKKLMSQQAQLDEWEFIRRYMEEGPENLPVPRKASHLPLPWHGLVAHLETVGSLYRMTPGVMKPFLIMFLLPVMAFLGVAYWASELLCWQPRWPKVIRQAGLPGMPVPPLTKLSDYPPDIQQKLRDNESYWDRDKELAEAERLNKPVDSDAVI</sequence>
<evidence type="ECO:0000313" key="2">
    <source>
        <dbReference type="EMBL" id="AWH87260.1"/>
    </source>
</evidence>
<proteinExistence type="predicted"/>
<feature type="transmembrane region" description="Helical" evidence="1">
    <location>
        <begin position="119"/>
        <end position="138"/>
    </location>
</feature>
<protein>
    <submittedName>
        <fullName evidence="2">Uncharacterized protein</fullName>
    </submittedName>
</protein>
<keyword evidence="1" id="KW-0812">Transmembrane</keyword>
<evidence type="ECO:0000313" key="3">
    <source>
        <dbReference type="Proteomes" id="UP000244908"/>
    </source>
</evidence>
<feature type="transmembrane region" description="Helical" evidence="1">
    <location>
        <begin position="78"/>
        <end position="99"/>
    </location>
</feature>
<dbReference type="OrthoDB" id="6050524at2"/>